<dbReference type="OrthoDB" id="9124618at2"/>
<accession>A0A345Y9K7</accession>
<dbReference type="Pfam" id="PF03466">
    <property type="entry name" value="LysR_substrate"/>
    <property type="match status" value="1"/>
</dbReference>
<feature type="domain" description="HTH lysR-type" evidence="5">
    <location>
        <begin position="5"/>
        <end position="62"/>
    </location>
</feature>
<dbReference type="GO" id="GO:0003700">
    <property type="term" value="F:DNA-binding transcription factor activity"/>
    <property type="evidence" value="ECO:0007669"/>
    <property type="project" value="InterPro"/>
</dbReference>
<evidence type="ECO:0000313" key="6">
    <source>
        <dbReference type="EMBL" id="AXK40609.1"/>
    </source>
</evidence>
<dbReference type="PROSITE" id="PS50931">
    <property type="entry name" value="HTH_LYSR"/>
    <property type="match status" value="1"/>
</dbReference>
<dbReference type="Gene3D" id="1.10.10.10">
    <property type="entry name" value="Winged helix-like DNA-binding domain superfamily/Winged helix DNA-binding domain"/>
    <property type="match status" value="1"/>
</dbReference>
<protein>
    <submittedName>
        <fullName evidence="6">LysR family transcriptional regulator</fullName>
    </submittedName>
</protein>
<dbReference type="InterPro" id="IPR036390">
    <property type="entry name" value="WH_DNA-bd_sf"/>
</dbReference>
<dbReference type="FunFam" id="1.10.10.10:FF:000038">
    <property type="entry name" value="Glycine cleavage system transcriptional activator"/>
    <property type="match status" value="1"/>
</dbReference>
<dbReference type="PANTHER" id="PTHR30537">
    <property type="entry name" value="HTH-TYPE TRANSCRIPTIONAL REGULATOR"/>
    <property type="match status" value="1"/>
</dbReference>
<sequence>MRKLPPLSALKAFEAAARHRHFGRAADELFVTHSAISHQVRSLEDALGVALFEKQGRQVALTHVGTRMLHAVEQALDIMAEACADASHPGMRGDLTLSAPPELAHRLFTRIAAEFADRYSDLTLRLLVHDSDSREVNPSADLTLLYDLPATDWDRYWAVPMRAIDFFPVCHPALVQQENHLAQPSDLARHRLLHDDQDGKNWATWLGAFAPEIAPPRGNLHFAHSGLAIEAALLKTGVALADELTAGEELKSGRLVRPFTGGVPSPGQYYLVYERRKRDDARLAAFLAFPALAPYLCESNSPIIEN</sequence>
<evidence type="ECO:0000259" key="5">
    <source>
        <dbReference type="PROSITE" id="PS50931"/>
    </source>
</evidence>
<dbReference type="Gene3D" id="3.40.190.10">
    <property type="entry name" value="Periplasmic binding protein-like II"/>
    <property type="match status" value="2"/>
</dbReference>
<dbReference type="PANTHER" id="PTHR30537:SF74">
    <property type="entry name" value="HTH-TYPE TRANSCRIPTIONAL REGULATOR TRPI"/>
    <property type="match status" value="1"/>
</dbReference>
<proteinExistence type="inferred from homology"/>
<dbReference type="SUPFAM" id="SSF53850">
    <property type="entry name" value="Periplasmic binding protein-like II"/>
    <property type="match status" value="1"/>
</dbReference>
<comment type="similarity">
    <text evidence="1">Belongs to the LysR transcriptional regulatory family.</text>
</comment>
<dbReference type="SUPFAM" id="SSF46785">
    <property type="entry name" value="Winged helix' DNA-binding domain"/>
    <property type="match status" value="1"/>
</dbReference>
<evidence type="ECO:0000256" key="4">
    <source>
        <dbReference type="ARBA" id="ARBA00023163"/>
    </source>
</evidence>
<keyword evidence="4" id="KW-0804">Transcription</keyword>
<dbReference type="InterPro" id="IPR036388">
    <property type="entry name" value="WH-like_DNA-bd_sf"/>
</dbReference>
<evidence type="ECO:0000256" key="2">
    <source>
        <dbReference type="ARBA" id="ARBA00023015"/>
    </source>
</evidence>
<keyword evidence="2" id="KW-0805">Transcription regulation</keyword>
<dbReference type="GO" id="GO:0006351">
    <property type="term" value="P:DNA-templated transcription"/>
    <property type="evidence" value="ECO:0007669"/>
    <property type="project" value="TreeGrafter"/>
</dbReference>
<dbReference type="Proteomes" id="UP000254537">
    <property type="component" value="Chromosome"/>
</dbReference>
<dbReference type="AlphaFoldDB" id="A0A345Y9K7"/>
<dbReference type="InterPro" id="IPR058163">
    <property type="entry name" value="LysR-type_TF_proteobact-type"/>
</dbReference>
<evidence type="ECO:0000313" key="7">
    <source>
        <dbReference type="Proteomes" id="UP000254537"/>
    </source>
</evidence>
<dbReference type="InterPro" id="IPR005119">
    <property type="entry name" value="LysR_subst-bd"/>
</dbReference>
<evidence type="ECO:0000256" key="3">
    <source>
        <dbReference type="ARBA" id="ARBA00023125"/>
    </source>
</evidence>
<dbReference type="EMBL" id="CP031337">
    <property type="protein sequence ID" value="AXK40609.1"/>
    <property type="molecule type" value="Genomic_DNA"/>
</dbReference>
<dbReference type="InterPro" id="IPR000847">
    <property type="entry name" value="LysR_HTH_N"/>
</dbReference>
<organism evidence="6 7">
    <name type="scientific">Crenobacter cavernae</name>
    <dbReference type="NCBI Taxonomy" id="2290923"/>
    <lineage>
        <taxon>Bacteria</taxon>
        <taxon>Pseudomonadati</taxon>
        <taxon>Pseudomonadota</taxon>
        <taxon>Betaproteobacteria</taxon>
        <taxon>Neisseriales</taxon>
        <taxon>Neisseriaceae</taxon>
        <taxon>Crenobacter</taxon>
    </lineage>
</organism>
<dbReference type="KEGG" id="ccah:DWG20_14920"/>
<reference evidence="6 7" key="1">
    <citation type="submission" date="2018-07" db="EMBL/GenBank/DDBJ databases">
        <title>Crenobacter cavernae sp. nov., isolated from a karst cave.</title>
        <authorList>
            <person name="Zhu H."/>
        </authorList>
    </citation>
    <scope>NUCLEOTIDE SEQUENCE [LARGE SCALE GENOMIC DNA]</scope>
    <source>
        <strain evidence="6 7">K1W11S-77</strain>
    </source>
</reference>
<dbReference type="Pfam" id="PF00126">
    <property type="entry name" value="HTH_1"/>
    <property type="match status" value="1"/>
</dbReference>
<dbReference type="RefSeq" id="WP_115434536.1">
    <property type="nucleotide sequence ID" value="NZ_CP031337.1"/>
</dbReference>
<evidence type="ECO:0000256" key="1">
    <source>
        <dbReference type="ARBA" id="ARBA00009437"/>
    </source>
</evidence>
<name>A0A345Y9K7_9NEIS</name>
<gene>
    <name evidence="6" type="ORF">DWG20_14920</name>
</gene>
<keyword evidence="3" id="KW-0238">DNA-binding</keyword>
<dbReference type="PRINTS" id="PR00039">
    <property type="entry name" value="HTHLYSR"/>
</dbReference>
<dbReference type="GO" id="GO:0043565">
    <property type="term" value="F:sequence-specific DNA binding"/>
    <property type="evidence" value="ECO:0007669"/>
    <property type="project" value="TreeGrafter"/>
</dbReference>